<feature type="transmembrane region" description="Helical" evidence="6">
    <location>
        <begin position="213"/>
        <end position="233"/>
    </location>
</feature>
<keyword evidence="4" id="KW-1015">Disulfide bond</keyword>
<keyword evidence="6" id="KW-1133">Transmembrane helix</keyword>
<evidence type="ECO:0000259" key="8">
    <source>
        <dbReference type="SMART" id="SM00747"/>
    </source>
</evidence>
<dbReference type="AlphaFoldDB" id="A0A1H6Q5B7"/>
<dbReference type="GO" id="GO:0005576">
    <property type="term" value="C:extracellular region"/>
    <property type="evidence" value="ECO:0007669"/>
    <property type="project" value="UniProtKB-SubCell"/>
</dbReference>
<comment type="subcellular location">
    <subcellularLocation>
        <location evidence="1">Secreted</location>
    </subcellularLocation>
</comment>
<dbReference type="VEuPathDB" id="FungiDB:YALI1_C25053g"/>
<keyword evidence="3 7" id="KW-0732">Signal</keyword>
<feature type="domain" description="CFEM" evidence="8">
    <location>
        <begin position="15"/>
        <end position="78"/>
    </location>
</feature>
<organism evidence="9 11">
    <name type="scientific">Yarrowia lipolytica</name>
    <name type="common">Candida lipolytica</name>
    <dbReference type="NCBI Taxonomy" id="4952"/>
    <lineage>
        <taxon>Eukaryota</taxon>
        <taxon>Fungi</taxon>
        <taxon>Dikarya</taxon>
        <taxon>Ascomycota</taxon>
        <taxon>Saccharomycotina</taxon>
        <taxon>Dipodascomycetes</taxon>
        <taxon>Dipodascales</taxon>
        <taxon>Dipodascales incertae sedis</taxon>
        <taxon>Yarrowia</taxon>
    </lineage>
</organism>
<dbReference type="EMBL" id="KZ859075">
    <property type="protein sequence ID" value="RDW23576.1"/>
    <property type="molecule type" value="Genomic_DNA"/>
</dbReference>
<evidence type="ECO:0000256" key="3">
    <source>
        <dbReference type="ARBA" id="ARBA00022729"/>
    </source>
</evidence>
<dbReference type="Proteomes" id="UP000182444">
    <property type="component" value="Chromosome 1C"/>
</dbReference>
<evidence type="ECO:0000313" key="10">
    <source>
        <dbReference type="EMBL" id="RDW23576.1"/>
    </source>
</evidence>
<accession>A0A1H6Q5B7</accession>
<name>A0A1H6Q5B7_YARLL</name>
<evidence type="ECO:0000256" key="1">
    <source>
        <dbReference type="ARBA" id="ARBA00004613"/>
    </source>
</evidence>
<evidence type="ECO:0000313" key="11">
    <source>
        <dbReference type="Proteomes" id="UP000182444"/>
    </source>
</evidence>
<dbReference type="EMBL" id="CP017555">
    <property type="protein sequence ID" value="AOW03024.1"/>
    <property type="molecule type" value="Genomic_DNA"/>
</dbReference>
<evidence type="ECO:0000313" key="12">
    <source>
        <dbReference type="Proteomes" id="UP000256601"/>
    </source>
</evidence>
<dbReference type="SMART" id="SM00747">
    <property type="entry name" value="CFEM"/>
    <property type="match status" value="1"/>
</dbReference>
<proteinExistence type="predicted"/>
<keyword evidence="2" id="KW-0964">Secreted</keyword>
<dbReference type="InterPro" id="IPR008427">
    <property type="entry name" value="Extracellular_membr_CFEM_dom"/>
</dbReference>
<keyword evidence="6" id="KW-0472">Membrane</keyword>
<evidence type="ECO:0000256" key="7">
    <source>
        <dbReference type="SAM" id="SignalP"/>
    </source>
</evidence>
<keyword evidence="6" id="KW-0812">Transmembrane</keyword>
<gene>
    <name evidence="10" type="ORF">B0I71DRAFT_11561</name>
    <name evidence="9" type="ORF">YALI1_C25053g</name>
</gene>
<sequence length="234" mass="24868">MSPALLILVLVALVSALAPPACLLACVGRETQKQTQCSSLNQIRCICRTLSSQIGSCLHELCSSHVHKAVDRFTGTCHEFGVTEAIQEEIVDGNMGHGGADMNYSSAFSSSADYGSTTRHEPDPSPTIMPSTTNEPTITPTAEVTAEATMGNTTTHQDFSHSSLVRGTTTTTTFLPTVRVTSYVETTETLAAVTVTPSPRVIATTRPSASNQALVLSSVSPVYILFCVIIIIYK</sequence>
<protein>
    <recommendedName>
        <fullName evidence="8">CFEM domain-containing protein</fullName>
    </recommendedName>
</protein>
<evidence type="ECO:0000313" key="9">
    <source>
        <dbReference type="EMBL" id="AOW03024.1"/>
    </source>
</evidence>
<reference evidence="10 12" key="2">
    <citation type="submission" date="2018-07" db="EMBL/GenBank/DDBJ databases">
        <title>Draft Genome Assemblies for Five Robust Yarrowia lipolytica Strains Exhibiting High Lipid Production and Pentose Sugar Utilization and Sugar Alcohol Secretion from Undetoxified Lignocellulosic Biomass Hydrolysates.</title>
        <authorList>
            <consortium name="DOE Joint Genome Institute"/>
            <person name="Walker C."/>
            <person name="Ryu S."/>
            <person name="Na H."/>
            <person name="Zane M."/>
            <person name="LaButti K."/>
            <person name="Lipzen A."/>
            <person name="Haridas S."/>
            <person name="Barry K."/>
            <person name="Grigoriev I.V."/>
            <person name="Quarterman J."/>
            <person name="Slininger P."/>
            <person name="Dien B."/>
            <person name="Trinh C.T."/>
        </authorList>
    </citation>
    <scope>NUCLEOTIDE SEQUENCE [LARGE SCALE GENOMIC DNA]</scope>
    <source>
        <strain evidence="10 12">YB392</strain>
    </source>
</reference>
<feature type="region of interest" description="Disordered" evidence="5">
    <location>
        <begin position="111"/>
        <end position="136"/>
    </location>
</feature>
<reference evidence="9 11" key="1">
    <citation type="journal article" date="2016" name="PLoS ONE">
        <title>Sequence Assembly of Yarrowia lipolytica Strain W29/CLIB89 Shows Transposable Element Diversity.</title>
        <authorList>
            <person name="Magnan C."/>
            <person name="Yu J."/>
            <person name="Chang I."/>
            <person name="Jahn E."/>
            <person name="Kanomata Y."/>
            <person name="Wu J."/>
            <person name="Zeller M."/>
            <person name="Oakes M."/>
            <person name="Baldi P."/>
            <person name="Sandmeyer S."/>
        </authorList>
    </citation>
    <scope>NUCLEOTIDE SEQUENCE [LARGE SCALE GENOMIC DNA]</scope>
    <source>
        <strain evidence="9">CLIB89</strain>
        <strain evidence="11">CLIB89(W29)</strain>
    </source>
</reference>
<feature type="chain" id="PRO_5033275180" description="CFEM domain-containing protein" evidence="7">
    <location>
        <begin position="17"/>
        <end position="234"/>
    </location>
</feature>
<evidence type="ECO:0000256" key="4">
    <source>
        <dbReference type="ARBA" id="ARBA00023157"/>
    </source>
</evidence>
<dbReference type="Proteomes" id="UP000256601">
    <property type="component" value="Unassembled WGS sequence"/>
</dbReference>
<dbReference type="Pfam" id="PF05730">
    <property type="entry name" value="CFEM"/>
    <property type="match status" value="1"/>
</dbReference>
<evidence type="ECO:0000256" key="5">
    <source>
        <dbReference type="SAM" id="MobiDB-lite"/>
    </source>
</evidence>
<feature type="signal peptide" evidence="7">
    <location>
        <begin position="1"/>
        <end position="16"/>
    </location>
</feature>
<dbReference type="VEuPathDB" id="FungiDB:YALI0_C17875g"/>
<evidence type="ECO:0000256" key="6">
    <source>
        <dbReference type="SAM" id="Phobius"/>
    </source>
</evidence>
<evidence type="ECO:0000256" key="2">
    <source>
        <dbReference type="ARBA" id="ARBA00022525"/>
    </source>
</evidence>